<dbReference type="Pfam" id="PF20101">
    <property type="entry name" value="DUF6491"/>
    <property type="match status" value="1"/>
</dbReference>
<sequence length="131" mass="14096">MLPLSAATAADEPKAPRPIGVEASIAFPSYGTIRNFEADGDDGLWIEDQRGDWYYATLTGFCPDLDFAQAIGIDTRGTSRLDKFGAVIVKGQRCAFTSFVTADKPLPRKERLKAAKAAKAAKDAARAAEEN</sequence>
<organism evidence="1 2">
    <name type="scientific">Sphingopyxis macrogoltabida</name>
    <name type="common">Sphingomonas macrogoltabidus</name>
    <dbReference type="NCBI Taxonomy" id="33050"/>
    <lineage>
        <taxon>Bacteria</taxon>
        <taxon>Pseudomonadati</taxon>
        <taxon>Pseudomonadota</taxon>
        <taxon>Alphaproteobacteria</taxon>
        <taxon>Sphingomonadales</taxon>
        <taxon>Sphingomonadaceae</taxon>
        <taxon>Sphingopyxis</taxon>
    </lineage>
</organism>
<dbReference type="AlphaFoldDB" id="A0A2W5MSA7"/>
<evidence type="ECO:0000313" key="1">
    <source>
        <dbReference type="EMBL" id="PZQ22687.1"/>
    </source>
</evidence>
<dbReference type="Proteomes" id="UP000248597">
    <property type="component" value="Unassembled WGS sequence"/>
</dbReference>
<evidence type="ECO:0000313" key="2">
    <source>
        <dbReference type="Proteomes" id="UP000248597"/>
    </source>
</evidence>
<dbReference type="EMBL" id="QFPJ01000013">
    <property type="protein sequence ID" value="PZQ22687.1"/>
    <property type="molecule type" value="Genomic_DNA"/>
</dbReference>
<accession>A0A2W5MSA7</accession>
<protein>
    <submittedName>
        <fullName evidence="1">Uncharacterized protein</fullName>
    </submittedName>
</protein>
<proteinExistence type="predicted"/>
<dbReference type="InterPro" id="IPR045500">
    <property type="entry name" value="DUF6491"/>
</dbReference>
<comment type="caution">
    <text evidence="1">The sequence shown here is derived from an EMBL/GenBank/DDBJ whole genome shotgun (WGS) entry which is preliminary data.</text>
</comment>
<reference evidence="1 2" key="1">
    <citation type="submission" date="2017-08" db="EMBL/GenBank/DDBJ databases">
        <title>Infants hospitalized years apart are colonized by the same room-sourced microbial strains.</title>
        <authorList>
            <person name="Brooks B."/>
            <person name="Olm M.R."/>
            <person name="Firek B.A."/>
            <person name="Baker R."/>
            <person name="Thomas B.C."/>
            <person name="Morowitz M.J."/>
            <person name="Banfield J.F."/>
        </authorList>
    </citation>
    <scope>NUCLEOTIDE SEQUENCE [LARGE SCALE GENOMIC DNA]</scope>
    <source>
        <strain evidence="1">S2_005_003_R2_47</strain>
    </source>
</reference>
<name>A0A2W5MSA7_SPHMC</name>
<gene>
    <name evidence="1" type="ORF">DI569_07595</name>
</gene>